<proteinExistence type="predicted"/>
<sequence>MYTGVMNPLENIIFLLVFAVIILSSFWRHRNRKVYYHENKSKESFRSSVNRLIKQGKVIGVLEEEYVKKVNIRIVELEKRTNEGIRQLEAYDESVGSKALWACVGLASGGLSTLIRAPMNVYNISMKRRACRKVQVLRFQLTDSVYSKRHCKGLYMPNKSLLLSESEYRNARQKIMDILKDAGEVGLEAEAFVEVWYENLLDIPYSTIRESIEDVCTTFEFTDIAFGTLELLLSAI</sequence>
<feature type="transmembrane region" description="Helical" evidence="1">
    <location>
        <begin position="12"/>
        <end position="29"/>
    </location>
</feature>
<gene>
    <name evidence="2" type="ORF">DBRI00130_LOCUS804</name>
</gene>
<name>A0A6V2A999_9STRA</name>
<reference evidence="2" key="1">
    <citation type="submission" date="2021-01" db="EMBL/GenBank/DDBJ databases">
        <authorList>
            <person name="Corre E."/>
            <person name="Pelletier E."/>
            <person name="Niang G."/>
            <person name="Scheremetjew M."/>
            <person name="Finn R."/>
            <person name="Kale V."/>
            <person name="Holt S."/>
            <person name="Cochrane G."/>
            <person name="Meng A."/>
            <person name="Brown T."/>
            <person name="Cohen L."/>
        </authorList>
    </citation>
    <scope>NUCLEOTIDE SEQUENCE</scope>
    <source>
        <strain evidence="2">GSO104</strain>
    </source>
</reference>
<evidence type="ECO:0000313" key="2">
    <source>
        <dbReference type="EMBL" id="CAE4579409.1"/>
    </source>
</evidence>
<accession>A0A6V2A999</accession>
<protein>
    <submittedName>
        <fullName evidence="2">Uncharacterized protein</fullName>
    </submittedName>
</protein>
<keyword evidence="1" id="KW-0472">Membrane</keyword>
<keyword evidence="1" id="KW-0812">Transmembrane</keyword>
<keyword evidence="1" id="KW-1133">Transmembrane helix</keyword>
<dbReference type="AlphaFoldDB" id="A0A6V2A999"/>
<dbReference type="EMBL" id="HBNS01001013">
    <property type="protein sequence ID" value="CAE4579409.1"/>
    <property type="molecule type" value="Transcribed_RNA"/>
</dbReference>
<evidence type="ECO:0000256" key="1">
    <source>
        <dbReference type="SAM" id="Phobius"/>
    </source>
</evidence>
<organism evidence="2">
    <name type="scientific">Ditylum brightwellii</name>
    <dbReference type="NCBI Taxonomy" id="49249"/>
    <lineage>
        <taxon>Eukaryota</taxon>
        <taxon>Sar</taxon>
        <taxon>Stramenopiles</taxon>
        <taxon>Ochrophyta</taxon>
        <taxon>Bacillariophyta</taxon>
        <taxon>Mediophyceae</taxon>
        <taxon>Lithodesmiophycidae</taxon>
        <taxon>Lithodesmiales</taxon>
        <taxon>Lithodesmiaceae</taxon>
        <taxon>Ditylum</taxon>
    </lineage>
</organism>